<comment type="caution">
    <text evidence="1">The sequence shown here is derived from an EMBL/GenBank/DDBJ whole genome shotgun (WGS) entry which is preliminary data.</text>
</comment>
<reference evidence="1" key="1">
    <citation type="journal article" date="2012" name="Science">
        <title>Fermentation, hydrogen, and sulfur metabolism in multiple uncultivated bacterial phyla.</title>
        <authorList>
            <person name="Wrighton K.C."/>
            <person name="Thomas B.C."/>
            <person name="Sharon I."/>
            <person name="Miller C.S."/>
            <person name="Castelle C.J."/>
            <person name="VerBerkmoes N.C."/>
            <person name="Wilkins M.J."/>
            <person name="Hettich R.L."/>
            <person name="Lipton M.S."/>
            <person name="Williams K.H."/>
            <person name="Long P.E."/>
            <person name="Banfield J.F."/>
        </authorList>
    </citation>
    <scope>NUCLEOTIDE SEQUENCE [LARGE SCALE GENOMIC DNA]</scope>
</reference>
<organism evidence="1">
    <name type="scientific">uncultured bacterium</name>
    <name type="common">gcode 4</name>
    <dbReference type="NCBI Taxonomy" id="1234023"/>
    <lineage>
        <taxon>Bacteria</taxon>
        <taxon>environmental samples</taxon>
    </lineage>
</organism>
<gene>
    <name evidence="1" type="ORF">ACD_71C00186G0002</name>
</gene>
<sequence length="293" mass="34307">MSNVISFIDRAWTIQKSSNSSLIQEQKSAIIRELVGKKSEFMEPEEILHFYKERLASGDVQAVFFFLCFGKSNEITIVNEGGYICSESVLIVKTKTNRIHKMTVAKFIHLTEPVSWMVQEENIDRYITQILGSLPIKKNWIEAKDIVSEWIMTEEEARIFHAEDIFSDSKDGYYACCINNLNGRWIDYTIDHFVSMENLPLLYLLCHAYQGHFGNGCIIDEEQLQIELDYIEWIFIDSRHISFSLLQEIIFSAIERKNPLYCHFPSDKRIKKFYDDIVFPLLSDEYLTGEFEE</sequence>
<protein>
    <submittedName>
        <fullName evidence="1">Uncharacterized protein</fullName>
    </submittedName>
</protein>
<dbReference type="EMBL" id="AMFJ01028917">
    <property type="protein sequence ID" value="EKD44288.1"/>
    <property type="molecule type" value="Genomic_DNA"/>
</dbReference>
<dbReference type="AlphaFoldDB" id="K1ZIM9"/>
<accession>K1ZIM9</accession>
<evidence type="ECO:0000313" key="1">
    <source>
        <dbReference type="EMBL" id="EKD44288.1"/>
    </source>
</evidence>
<name>K1ZIM9_9BACT</name>
<proteinExistence type="predicted"/>